<feature type="region of interest" description="Disordered" evidence="1">
    <location>
        <begin position="208"/>
        <end position="227"/>
    </location>
</feature>
<gene>
    <name evidence="2" type="ORF">BINO364_LOCUS7656</name>
</gene>
<evidence type="ECO:0000256" key="1">
    <source>
        <dbReference type="SAM" id="MobiDB-lite"/>
    </source>
</evidence>
<organism evidence="2 3">
    <name type="scientific">Brenthis ino</name>
    <name type="common">lesser marbled fritillary</name>
    <dbReference type="NCBI Taxonomy" id="405034"/>
    <lineage>
        <taxon>Eukaryota</taxon>
        <taxon>Metazoa</taxon>
        <taxon>Ecdysozoa</taxon>
        <taxon>Arthropoda</taxon>
        <taxon>Hexapoda</taxon>
        <taxon>Insecta</taxon>
        <taxon>Pterygota</taxon>
        <taxon>Neoptera</taxon>
        <taxon>Endopterygota</taxon>
        <taxon>Lepidoptera</taxon>
        <taxon>Glossata</taxon>
        <taxon>Ditrysia</taxon>
        <taxon>Papilionoidea</taxon>
        <taxon>Nymphalidae</taxon>
        <taxon>Heliconiinae</taxon>
        <taxon>Argynnini</taxon>
        <taxon>Brenthis</taxon>
    </lineage>
</organism>
<dbReference type="OrthoDB" id="6931783at2759"/>
<dbReference type="AlphaFoldDB" id="A0A8J9VKW4"/>
<evidence type="ECO:0000313" key="3">
    <source>
        <dbReference type="Proteomes" id="UP000838878"/>
    </source>
</evidence>
<proteinExistence type="predicted"/>
<reference evidence="2" key="1">
    <citation type="submission" date="2021-12" db="EMBL/GenBank/DDBJ databases">
        <authorList>
            <person name="Martin H S."/>
        </authorList>
    </citation>
    <scope>NUCLEOTIDE SEQUENCE</scope>
</reference>
<evidence type="ECO:0000313" key="2">
    <source>
        <dbReference type="EMBL" id="CAH0721570.1"/>
    </source>
</evidence>
<name>A0A8J9VKW4_9NEOP</name>
<protein>
    <submittedName>
        <fullName evidence="2">Uncharacterized protein</fullName>
    </submittedName>
</protein>
<sequence length="300" mass="33638">MLARNLDPVNENTTAAVAVPCYRHRPPCCSKDIRVEVHRTRGRKDKASFDMVLVILDLFGRERRCTICDWYAGITVMPPRSRGFIGQFRIRDGTRRASSRTVERSSNHPLKIIKLDSDCPSVPIERKTVDWKKFAELLKSQDSPLMNSISNIIDSTELARAVANSFADYINDTTDCARETVPPDDGRDRNRSTLNDLKRQVRARFDELKGHVGKTSRGPSRGQLEPSSQAYFSMPETMISLGINGSSCRAFRKDTVATMPSLLRSDSTIASDESEKAECLPDSLELQFAQQPTVLLGSRL</sequence>
<accession>A0A8J9VKW4</accession>
<dbReference type="Proteomes" id="UP000838878">
    <property type="component" value="Chromosome 2"/>
</dbReference>
<feature type="non-terminal residue" evidence="2">
    <location>
        <position position="300"/>
    </location>
</feature>
<dbReference type="EMBL" id="OV170222">
    <property type="protein sequence ID" value="CAH0721570.1"/>
    <property type="molecule type" value="Genomic_DNA"/>
</dbReference>
<keyword evidence="3" id="KW-1185">Reference proteome</keyword>